<evidence type="ECO:0000313" key="2">
    <source>
        <dbReference type="Proteomes" id="UP001595733"/>
    </source>
</evidence>
<dbReference type="Proteomes" id="UP001595733">
    <property type="component" value="Unassembled WGS sequence"/>
</dbReference>
<dbReference type="Gene3D" id="6.10.320.10">
    <property type="match status" value="1"/>
</dbReference>
<accession>A0ABV8US37</accession>
<evidence type="ECO:0000313" key="1">
    <source>
        <dbReference type="EMBL" id="MFC4353531.1"/>
    </source>
</evidence>
<sequence>MNSFTLADGLRLRSLLTKQVKELKQELLRAAFSVIEKGQSLPDQKRGVDEIDYDIKVMRQDIMILDRLIYEANLTNAIDYQGEAIPLVEAIEYAMQLRAQAMLYKQLGASPKEQPEFGYGEVASYVRVARFDPDEYREKAQQYERNANKVSGLVNARNYQIELDFDASRYE</sequence>
<gene>
    <name evidence="1" type="ORF">ACFO0S_00460</name>
</gene>
<comment type="caution">
    <text evidence="1">The sequence shown here is derived from an EMBL/GenBank/DDBJ whole genome shotgun (WGS) entry which is preliminary data.</text>
</comment>
<dbReference type="EMBL" id="JBHSEF010000008">
    <property type="protein sequence ID" value="MFC4353531.1"/>
    <property type="molecule type" value="Genomic_DNA"/>
</dbReference>
<protein>
    <submittedName>
        <fullName evidence="1">Uncharacterized protein</fullName>
    </submittedName>
</protein>
<name>A0ABV8US37_9BACL</name>
<keyword evidence="2" id="KW-1185">Reference proteome</keyword>
<proteinExistence type="predicted"/>
<dbReference type="RefSeq" id="WP_378139005.1">
    <property type="nucleotide sequence ID" value="NZ_JBHSEF010000008.1"/>
</dbReference>
<organism evidence="1 2">
    <name type="scientific">Chryseomicrobium palamuruense</name>
    <dbReference type="NCBI Taxonomy" id="682973"/>
    <lineage>
        <taxon>Bacteria</taxon>
        <taxon>Bacillati</taxon>
        <taxon>Bacillota</taxon>
        <taxon>Bacilli</taxon>
        <taxon>Bacillales</taxon>
        <taxon>Caryophanaceae</taxon>
        <taxon>Chryseomicrobium</taxon>
    </lineage>
</organism>
<reference evidence="2" key="1">
    <citation type="journal article" date="2019" name="Int. J. Syst. Evol. Microbiol.">
        <title>The Global Catalogue of Microorganisms (GCM) 10K type strain sequencing project: providing services to taxonomists for standard genome sequencing and annotation.</title>
        <authorList>
            <consortium name="The Broad Institute Genomics Platform"/>
            <consortium name="The Broad Institute Genome Sequencing Center for Infectious Disease"/>
            <person name="Wu L."/>
            <person name="Ma J."/>
        </authorList>
    </citation>
    <scope>NUCLEOTIDE SEQUENCE [LARGE SCALE GENOMIC DNA]</scope>
    <source>
        <strain evidence="2">CCUG 50353</strain>
    </source>
</reference>